<dbReference type="Gene3D" id="1.10.405.10">
    <property type="entry name" value="Guanine Nucleotide Dissociation Inhibitor, domain 1"/>
    <property type="match status" value="1"/>
</dbReference>
<dbReference type="InterPro" id="IPR036188">
    <property type="entry name" value="FAD/NAD-bd_sf"/>
</dbReference>
<dbReference type="STRING" id="758820.SAMN00777080_4779"/>
<gene>
    <name evidence="6" type="ORF">SAMN00777080_4779</name>
</gene>
<dbReference type="RefSeq" id="WP_084123044.1">
    <property type="nucleotide sequence ID" value="NZ_LT838813.1"/>
</dbReference>
<dbReference type="GO" id="GO:0016491">
    <property type="term" value="F:oxidoreductase activity"/>
    <property type="evidence" value="ECO:0007669"/>
    <property type="project" value="UniProtKB-KW"/>
</dbReference>
<feature type="domain" description="Amine oxidase" evidence="5">
    <location>
        <begin position="11"/>
        <end position="444"/>
    </location>
</feature>
<dbReference type="InterPro" id="IPR002937">
    <property type="entry name" value="Amino_oxidase"/>
</dbReference>
<dbReference type="SUPFAM" id="SSF54373">
    <property type="entry name" value="FAD-linked reductases, C-terminal domain"/>
    <property type="match status" value="1"/>
</dbReference>
<protein>
    <submittedName>
        <fullName evidence="6">Monoamine oxidase</fullName>
    </submittedName>
</protein>
<dbReference type="PANTHER" id="PTHR43563:SF1">
    <property type="entry name" value="AMINE OXIDASE [FLAVIN-CONTAINING] B"/>
    <property type="match status" value="1"/>
</dbReference>
<accession>A0A1W2HB31</accession>
<evidence type="ECO:0000313" key="6">
    <source>
        <dbReference type="EMBL" id="SMD46100.1"/>
    </source>
</evidence>
<dbReference type="InterPro" id="IPR050703">
    <property type="entry name" value="Flavin_MAO"/>
</dbReference>
<dbReference type="OrthoDB" id="56323at2"/>
<evidence type="ECO:0000313" key="7">
    <source>
        <dbReference type="Proteomes" id="UP000192333"/>
    </source>
</evidence>
<feature type="binding site" evidence="4">
    <location>
        <position position="420"/>
    </location>
    <ligand>
        <name>FAD</name>
        <dbReference type="ChEBI" id="CHEBI:57692"/>
    </ligand>
</feature>
<dbReference type="Proteomes" id="UP000192333">
    <property type="component" value="Chromosome I"/>
</dbReference>
<dbReference type="PRINTS" id="PR00757">
    <property type="entry name" value="AMINEOXDASEF"/>
</dbReference>
<dbReference type="PANTHER" id="PTHR43563">
    <property type="entry name" value="AMINE OXIDASE"/>
    <property type="match status" value="1"/>
</dbReference>
<evidence type="ECO:0000259" key="5">
    <source>
        <dbReference type="Pfam" id="PF01593"/>
    </source>
</evidence>
<feature type="binding site" evidence="4">
    <location>
        <position position="231"/>
    </location>
    <ligand>
        <name>FAD</name>
        <dbReference type="ChEBI" id="CHEBI:57692"/>
    </ligand>
</feature>
<dbReference type="EMBL" id="LT838813">
    <property type="protein sequence ID" value="SMD46100.1"/>
    <property type="molecule type" value="Genomic_DNA"/>
</dbReference>
<reference evidence="7" key="1">
    <citation type="submission" date="2017-04" db="EMBL/GenBank/DDBJ databases">
        <authorList>
            <person name="Varghese N."/>
            <person name="Submissions S."/>
        </authorList>
    </citation>
    <scope>NUCLEOTIDE SEQUENCE [LARGE SCALE GENOMIC DNA]</scope>
    <source>
        <strain evidence="7">DSM 16537</strain>
    </source>
</reference>
<dbReference type="InterPro" id="IPR001613">
    <property type="entry name" value="Flavin_amine_oxidase"/>
</dbReference>
<dbReference type="SUPFAM" id="SSF51905">
    <property type="entry name" value="FAD/NAD(P)-binding domain"/>
    <property type="match status" value="1"/>
</dbReference>
<organism evidence="6 7">
    <name type="scientific">Aquiflexum balticum DSM 16537</name>
    <dbReference type="NCBI Taxonomy" id="758820"/>
    <lineage>
        <taxon>Bacteria</taxon>
        <taxon>Pseudomonadati</taxon>
        <taxon>Bacteroidota</taxon>
        <taxon>Cytophagia</taxon>
        <taxon>Cytophagales</taxon>
        <taxon>Cyclobacteriaceae</taxon>
        <taxon>Aquiflexum</taxon>
    </lineage>
</organism>
<evidence type="ECO:0000256" key="3">
    <source>
        <dbReference type="ARBA" id="ARBA00023002"/>
    </source>
</evidence>
<feature type="binding site" evidence="4">
    <location>
        <begin position="31"/>
        <end position="32"/>
    </location>
    <ligand>
        <name>FAD</name>
        <dbReference type="ChEBI" id="CHEBI:57692"/>
    </ligand>
</feature>
<name>A0A1W2HB31_9BACT</name>
<feature type="binding site" evidence="4">
    <location>
        <position position="12"/>
    </location>
    <ligand>
        <name>FAD</name>
        <dbReference type="ChEBI" id="CHEBI:57692"/>
    </ligand>
</feature>
<dbReference type="AlphaFoldDB" id="A0A1W2HB31"/>
<evidence type="ECO:0000256" key="2">
    <source>
        <dbReference type="ARBA" id="ARBA00005995"/>
    </source>
</evidence>
<keyword evidence="3" id="KW-0560">Oxidoreductase</keyword>
<feature type="binding site" evidence="4">
    <location>
        <position position="337"/>
    </location>
    <ligand>
        <name>substrate</name>
    </ligand>
</feature>
<sequence>MMDVIIIGGGFSGVAAARILHKANKSFIVLEARERLGGRVYTKRFENGQYLDFGGQWIGPTQDRMYALCKEYGVDYFETYNEGYNILDFGQKVKKYRGLIPKIDIISLLNLDWLLRKMERMAKNIPASKPWSHPKSETYDNILLSDFIKKNCITQSSHKVITYGLETVFACGLHTISLLHALFYIKSGHNLNGLISIKDGAQQHRIVGGMQTLVDRMAAEFQSKIHFNHPVESIKQDTNSVGVAGDGFEFEAKNVIIAIPPPLAAEIKFSPELTSQKSQLINRISMGKVGKCFMVYDKPFWRDSKFSGQALADEQSPFQTLFDSSPKNGEYGVILGFTIADRAEDFFKKSLEQRKQAMLQKLVDYFGEEAKNPTAYHDFTMTDEIWSRGCYAGLYPVGGWTAFQNAYSKPEDRIFWAGTEASDAWFGYIEGAVRAGERAAGEILDLRS</sequence>
<evidence type="ECO:0000256" key="4">
    <source>
        <dbReference type="PIRSR" id="PIRSR601613-1"/>
    </source>
</evidence>
<keyword evidence="7" id="KW-1185">Reference proteome</keyword>
<evidence type="ECO:0000256" key="1">
    <source>
        <dbReference type="ARBA" id="ARBA00001974"/>
    </source>
</evidence>
<dbReference type="Gene3D" id="3.50.50.60">
    <property type="entry name" value="FAD/NAD(P)-binding domain"/>
    <property type="match status" value="1"/>
</dbReference>
<proteinExistence type="inferred from homology"/>
<dbReference type="Pfam" id="PF01593">
    <property type="entry name" value="Amino_oxidase"/>
    <property type="match status" value="1"/>
</dbReference>
<dbReference type="Gene3D" id="3.90.660.10">
    <property type="match status" value="1"/>
</dbReference>
<comment type="similarity">
    <text evidence="2">Belongs to the flavin monoamine oxidase family.</text>
</comment>
<comment type="cofactor">
    <cofactor evidence="1">
        <name>FAD</name>
        <dbReference type="ChEBI" id="CHEBI:57692"/>
    </cofactor>
</comment>